<dbReference type="GO" id="GO:0044718">
    <property type="term" value="P:siderophore transmembrane transport"/>
    <property type="evidence" value="ECO:0007669"/>
    <property type="project" value="TreeGrafter"/>
</dbReference>
<evidence type="ECO:0000256" key="3">
    <source>
        <dbReference type="ARBA" id="ARBA00022452"/>
    </source>
</evidence>
<keyword evidence="2 10" id="KW-0813">Transport</keyword>
<dbReference type="InterPro" id="IPR037066">
    <property type="entry name" value="Plug_dom_sf"/>
</dbReference>
<dbReference type="InterPro" id="IPR036942">
    <property type="entry name" value="Beta-barrel_TonB_sf"/>
</dbReference>
<dbReference type="PANTHER" id="PTHR30069">
    <property type="entry name" value="TONB-DEPENDENT OUTER MEMBRANE RECEPTOR"/>
    <property type="match status" value="1"/>
</dbReference>
<name>A0A2U0UBR5_9BACT</name>
<evidence type="ECO:0000256" key="8">
    <source>
        <dbReference type="ARBA" id="ARBA00023170"/>
    </source>
</evidence>
<organism evidence="15 16">
    <name type="scientific">Hallella colorans</name>
    <dbReference type="NCBI Taxonomy" id="1703337"/>
    <lineage>
        <taxon>Bacteria</taxon>
        <taxon>Pseudomonadati</taxon>
        <taxon>Bacteroidota</taxon>
        <taxon>Bacteroidia</taxon>
        <taxon>Bacteroidales</taxon>
        <taxon>Prevotellaceae</taxon>
        <taxon>Hallella</taxon>
    </lineage>
</organism>
<protein>
    <submittedName>
        <fullName evidence="15">Outer membrane cobalamin receptor</fullName>
    </submittedName>
</protein>
<evidence type="ECO:0000256" key="10">
    <source>
        <dbReference type="PROSITE-ProRule" id="PRU01360"/>
    </source>
</evidence>
<evidence type="ECO:0000256" key="1">
    <source>
        <dbReference type="ARBA" id="ARBA00004571"/>
    </source>
</evidence>
<dbReference type="Gene3D" id="2.170.130.10">
    <property type="entry name" value="TonB-dependent receptor, plug domain"/>
    <property type="match status" value="1"/>
</dbReference>
<keyword evidence="3 10" id="KW-1134">Transmembrane beta strand</keyword>
<dbReference type="Pfam" id="PF07715">
    <property type="entry name" value="Plug"/>
    <property type="match status" value="1"/>
</dbReference>
<comment type="subcellular location">
    <subcellularLocation>
        <location evidence="1 10">Cell outer membrane</location>
        <topology evidence="1 10">Multi-pass membrane protein</topology>
    </subcellularLocation>
</comment>
<evidence type="ECO:0000256" key="9">
    <source>
        <dbReference type="ARBA" id="ARBA00023237"/>
    </source>
</evidence>
<dbReference type="InterPro" id="IPR039426">
    <property type="entry name" value="TonB-dep_rcpt-like"/>
</dbReference>
<keyword evidence="16" id="KW-1185">Reference proteome</keyword>
<comment type="caution">
    <text evidence="15">The sequence shown here is derived from an EMBL/GenBank/DDBJ whole genome shotgun (WGS) entry which is preliminary data.</text>
</comment>
<dbReference type="GO" id="GO:0009279">
    <property type="term" value="C:cell outer membrane"/>
    <property type="evidence" value="ECO:0007669"/>
    <property type="project" value="UniProtKB-SubCell"/>
</dbReference>
<dbReference type="Proteomes" id="UP000245870">
    <property type="component" value="Unassembled WGS sequence"/>
</dbReference>
<reference evidence="15 16" key="1">
    <citation type="submission" date="2018-05" db="EMBL/GenBank/DDBJ databases">
        <title>Genomic Encyclopedia of Type Strains, Phase IV (KMG-IV): sequencing the most valuable type-strain genomes for metagenomic binning, comparative biology and taxonomic classification.</title>
        <authorList>
            <person name="Goeker M."/>
        </authorList>
    </citation>
    <scope>NUCLEOTIDE SEQUENCE [LARGE SCALE GENOMIC DNA]</scope>
    <source>
        <strain evidence="15 16">DSM 100333</strain>
    </source>
</reference>
<evidence type="ECO:0000259" key="14">
    <source>
        <dbReference type="Pfam" id="PF07715"/>
    </source>
</evidence>
<dbReference type="RefSeq" id="WP_116616243.1">
    <property type="nucleotide sequence ID" value="NZ_QENY01000007.1"/>
</dbReference>
<dbReference type="InterPro" id="IPR012910">
    <property type="entry name" value="Plug_dom"/>
</dbReference>
<keyword evidence="5 12" id="KW-0732">Signal</keyword>
<evidence type="ECO:0000313" key="15">
    <source>
        <dbReference type="EMBL" id="PVX55041.1"/>
    </source>
</evidence>
<dbReference type="InterPro" id="IPR000531">
    <property type="entry name" value="Beta-barrel_TonB"/>
</dbReference>
<keyword evidence="9 10" id="KW-0998">Cell outer membrane</keyword>
<evidence type="ECO:0000256" key="12">
    <source>
        <dbReference type="SAM" id="SignalP"/>
    </source>
</evidence>
<evidence type="ECO:0000256" key="11">
    <source>
        <dbReference type="RuleBase" id="RU003357"/>
    </source>
</evidence>
<evidence type="ECO:0000256" key="7">
    <source>
        <dbReference type="ARBA" id="ARBA00023136"/>
    </source>
</evidence>
<accession>A0A2U0UBR5</accession>
<evidence type="ECO:0000256" key="4">
    <source>
        <dbReference type="ARBA" id="ARBA00022692"/>
    </source>
</evidence>
<keyword evidence="7 10" id="KW-0472">Membrane</keyword>
<keyword evidence="4 10" id="KW-0812">Transmembrane</keyword>
<dbReference type="OrthoDB" id="9762903at2"/>
<keyword evidence="8 15" id="KW-0675">Receptor</keyword>
<dbReference type="Pfam" id="PF00593">
    <property type="entry name" value="TonB_dep_Rec_b-barrel"/>
    <property type="match status" value="1"/>
</dbReference>
<dbReference type="PROSITE" id="PS52016">
    <property type="entry name" value="TONB_DEPENDENT_REC_3"/>
    <property type="match status" value="1"/>
</dbReference>
<keyword evidence="6 11" id="KW-0798">TonB box</keyword>
<feature type="chain" id="PRO_5015700786" evidence="12">
    <location>
        <begin position="21"/>
        <end position="664"/>
    </location>
</feature>
<comment type="similarity">
    <text evidence="10 11">Belongs to the TonB-dependent receptor family.</text>
</comment>
<proteinExistence type="inferred from homology"/>
<evidence type="ECO:0000313" key="16">
    <source>
        <dbReference type="Proteomes" id="UP000245870"/>
    </source>
</evidence>
<feature type="domain" description="TonB-dependent receptor plug" evidence="14">
    <location>
        <begin position="43"/>
        <end position="124"/>
    </location>
</feature>
<dbReference type="AlphaFoldDB" id="A0A2U0UBR5"/>
<evidence type="ECO:0000256" key="2">
    <source>
        <dbReference type="ARBA" id="ARBA00022448"/>
    </source>
</evidence>
<gene>
    <name evidence="15" type="ORF">C7379_10716</name>
</gene>
<evidence type="ECO:0000256" key="6">
    <source>
        <dbReference type="ARBA" id="ARBA00023077"/>
    </source>
</evidence>
<feature type="signal peptide" evidence="12">
    <location>
        <begin position="1"/>
        <end position="20"/>
    </location>
</feature>
<dbReference type="EMBL" id="QENY01000007">
    <property type="protein sequence ID" value="PVX55041.1"/>
    <property type="molecule type" value="Genomic_DNA"/>
</dbReference>
<feature type="domain" description="TonB-dependent receptor-like beta-barrel" evidence="13">
    <location>
        <begin position="237"/>
        <end position="638"/>
    </location>
</feature>
<evidence type="ECO:0000256" key="5">
    <source>
        <dbReference type="ARBA" id="ARBA00022729"/>
    </source>
</evidence>
<sequence>MRKNVLFILCLALCPFVAVAQNDTILIKEVEVRGVHRGGGIQSTIPRQQIDRSAMLRQGITNIEEALKHMAGITVKDYGGAGGMKTVSVRGIGSKHTAVVYDGMALTDCQTGEIDLSRCSLSNMQCLRLTIGDGDNIFVPARQVSSAAVLEMETDMGDNKQQPSAFRATITGRSWNTVEPSFFYRHRLADGLYVNLQGEYIHTDNNYPFTLQNVKLVTRERRQNSRMDSGHMETNVVWQANERNRLMGKLYYYDNNRQLPGIVRLYTQDNDEQLRERNAFGQLRYQGAWFPNLSMRAAAKVNWVASLYRVGIPSGGVKSERYWQREYYVTTSWLYSPTTWLGLNYSIDYALNNLNSTLTTPTSWVDGPISVRPYRHSLLQTLAGKVVWGRLTGVARLLWSNYMHGVARGSAPDNARRWSPSVSVSYRLMAGKQLYVRFFWKNIFRMPTFNELFFYHIGSPTLRPENSNQFNVGLTGSLDGMQASFRFTADGYYARVKDKIVAVPFNMFVWSMMNISKVNSYGLDFTANAEWRVSKKHSLELATNYSLQRVGIVTIEKSPVSGNQIPYVPKHSFAATLNWQNMWLNASVTIDGMSARWTTNEHAPGTRIAGFAEASIAAYKVLRLKSCSVTVRGGVQNLLDKQYDIVAHYPMPGRSWTLSAQFEM</sequence>
<dbReference type="Gene3D" id="2.40.170.20">
    <property type="entry name" value="TonB-dependent receptor, beta-barrel domain"/>
    <property type="match status" value="1"/>
</dbReference>
<evidence type="ECO:0000259" key="13">
    <source>
        <dbReference type="Pfam" id="PF00593"/>
    </source>
</evidence>
<dbReference type="PANTHER" id="PTHR30069:SF29">
    <property type="entry name" value="HEMOGLOBIN AND HEMOGLOBIN-HAPTOGLOBIN-BINDING PROTEIN 1-RELATED"/>
    <property type="match status" value="1"/>
</dbReference>
<dbReference type="SUPFAM" id="SSF56935">
    <property type="entry name" value="Porins"/>
    <property type="match status" value="1"/>
</dbReference>
<dbReference type="GO" id="GO:0015344">
    <property type="term" value="F:siderophore uptake transmembrane transporter activity"/>
    <property type="evidence" value="ECO:0007669"/>
    <property type="project" value="TreeGrafter"/>
</dbReference>